<keyword evidence="3" id="KW-0418">Kinase</keyword>
<comment type="caution">
    <text evidence="3">The sequence shown here is derived from an EMBL/GenBank/DDBJ whole genome shotgun (WGS) entry which is preliminary data.</text>
</comment>
<evidence type="ECO:0000259" key="2">
    <source>
        <dbReference type="Pfam" id="PF13660"/>
    </source>
</evidence>
<dbReference type="GO" id="GO:0005737">
    <property type="term" value="C:cytoplasm"/>
    <property type="evidence" value="ECO:0007669"/>
    <property type="project" value="TreeGrafter"/>
</dbReference>
<evidence type="ECO:0000259" key="1">
    <source>
        <dbReference type="Pfam" id="PF05161"/>
    </source>
</evidence>
<reference evidence="3 4" key="1">
    <citation type="journal article" date="2015" name="Nature">
        <title>rRNA introns, odd ribosomes, and small enigmatic genomes across a large radiation of phyla.</title>
        <authorList>
            <person name="Brown C.T."/>
            <person name="Hug L.A."/>
            <person name="Thomas B.C."/>
            <person name="Sharon I."/>
            <person name="Castelle C.J."/>
            <person name="Singh A."/>
            <person name="Wilkins M.J."/>
            <person name="Williams K.H."/>
            <person name="Banfield J.F."/>
        </authorList>
    </citation>
    <scope>NUCLEOTIDE SEQUENCE [LARGE SCALE GENOMIC DNA]</scope>
</reference>
<feature type="domain" description="MOFRL-associated" evidence="2">
    <location>
        <begin position="21"/>
        <end position="242"/>
    </location>
</feature>
<dbReference type="Gene3D" id="3.40.1480.10">
    <property type="entry name" value="MOFRL domain"/>
    <property type="match status" value="1"/>
</dbReference>
<dbReference type="InterPro" id="IPR037035">
    <property type="entry name" value="GK-like_C_sf"/>
</dbReference>
<proteinExistence type="predicted"/>
<dbReference type="SUPFAM" id="SSF82544">
    <property type="entry name" value="GckA/TtuD-like"/>
    <property type="match status" value="1"/>
</dbReference>
<dbReference type="Pfam" id="PF05161">
    <property type="entry name" value="MOFRL"/>
    <property type="match status" value="1"/>
</dbReference>
<dbReference type="Pfam" id="PF13660">
    <property type="entry name" value="DUF4147"/>
    <property type="match status" value="1"/>
</dbReference>
<dbReference type="Proteomes" id="UP000034646">
    <property type="component" value="Unassembled WGS sequence"/>
</dbReference>
<keyword evidence="3" id="KW-0808">Transferase</keyword>
<evidence type="ECO:0000313" key="4">
    <source>
        <dbReference type="Proteomes" id="UP000034646"/>
    </source>
</evidence>
<feature type="domain" description="MOFRL" evidence="1">
    <location>
        <begin position="312"/>
        <end position="416"/>
    </location>
</feature>
<dbReference type="PANTHER" id="PTHR12227:SF0">
    <property type="entry name" value="GLYCERATE KINASE"/>
    <property type="match status" value="1"/>
</dbReference>
<dbReference type="InterPro" id="IPR007835">
    <property type="entry name" value="MOFRL"/>
</dbReference>
<accession>A0A0G1DT88</accession>
<gene>
    <name evidence="3" type="ORF">UV76_C0007G0058</name>
</gene>
<protein>
    <submittedName>
        <fullName evidence="3">Glycerate kinase</fullName>
    </submittedName>
</protein>
<dbReference type="InterPro" id="IPR038614">
    <property type="entry name" value="GK_N_sf"/>
</dbReference>
<dbReference type="InterPro" id="IPR025286">
    <property type="entry name" value="MOFRL_assoc_dom"/>
</dbReference>
<dbReference type="InterPro" id="IPR039760">
    <property type="entry name" value="MOFRL_protein"/>
</dbReference>
<dbReference type="GO" id="GO:0008887">
    <property type="term" value="F:glycerate kinase activity"/>
    <property type="evidence" value="ECO:0007669"/>
    <property type="project" value="InterPro"/>
</dbReference>
<organism evidence="3 4">
    <name type="scientific">Candidatus Nomurabacteria bacterium GW2011_GWA2_43_15</name>
    <dbReference type="NCBI Taxonomy" id="1618738"/>
    <lineage>
        <taxon>Bacteria</taxon>
        <taxon>Candidatus Nomuraibacteriota</taxon>
    </lineage>
</organism>
<dbReference type="PANTHER" id="PTHR12227">
    <property type="entry name" value="GLYCERATE KINASE"/>
    <property type="match status" value="1"/>
</dbReference>
<dbReference type="Gene3D" id="3.40.50.10180">
    <property type="entry name" value="Glycerate kinase, MOFRL-like N-terminal domain"/>
    <property type="match status" value="1"/>
</dbReference>
<evidence type="ECO:0000313" key="3">
    <source>
        <dbReference type="EMBL" id="KKT00850.1"/>
    </source>
</evidence>
<sequence length="426" mass="45769">MIGHQIKNYDELATTPNRILALQLIEAGLDAINTGKVVNSSISLNENILSVKGKKFDLAEFEKIKVVGFGKASADAAAALEKILGSRIEKGVVISLQKADCDFIETFAGAHPIPSRVNQEAGEKIYEIVKDSTEKDLVIVLVSGGGSALLCYPESECEQGQQLYNSFLKSGKTIAEINTVRKHLSLLKGGGLAQAAYPATVIGLVFSDIPGDNFENVASGPTYRDTTTMADAEKIIRENNLGDFKLMETPKEKKYFKKVHNFVLVSNRTALQAMREKAKNLGLKAKIISTDLYTEVGEAVRKIFSKFKENSVILVGGEPSVSVPQGGGKGGRNLHVGITALQSGLPSENSVFVSFASDGMDNSDAAGALVDKNTKEKADKLGLRADKYMADFDSYTFFQNTGDLIITGSTGANVSDLMILLTKNGK</sequence>
<name>A0A0G1DT88_9BACT</name>
<dbReference type="STRING" id="1618738.UV76_C0007G0058"/>
<dbReference type="EMBL" id="LCFS01000007">
    <property type="protein sequence ID" value="KKT00850.1"/>
    <property type="molecule type" value="Genomic_DNA"/>
</dbReference>
<dbReference type="PATRIC" id="fig|1618738.3.peg.429"/>
<dbReference type="AlphaFoldDB" id="A0A0G1DT88"/>